<gene>
    <name evidence="1" type="ORF">SDC9_133407</name>
</gene>
<sequence>MIYKDDENTRSRIPLNIASKGFDFRGIEELTLLDEKHNVLTKAHFVRVEFLEGNIFSYFTAVYKTQNSKLLDKAVYCIGNLKEKLTKATYIEFEDSLLTYEIANKLNLTHTHTLEGKHYINRIKNDTISVINLDNSVQIIEKLNSRYKCIYESKVSEQILKLTFIPITRNSKPILLTESMEPETDNGWNSVLVYDGTKYIETDKQRIKN</sequence>
<protein>
    <submittedName>
        <fullName evidence="1">Uncharacterized protein</fullName>
    </submittedName>
</protein>
<evidence type="ECO:0000313" key="1">
    <source>
        <dbReference type="EMBL" id="MPM86318.1"/>
    </source>
</evidence>
<comment type="caution">
    <text evidence="1">The sequence shown here is derived from an EMBL/GenBank/DDBJ whole genome shotgun (WGS) entry which is preliminary data.</text>
</comment>
<organism evidence="1">
    <name type="scientific">bioreactor metagenome</name>
    <dbReference type="NCBI Taxonomy" id="1076179"/>
    <lineage>
        <taxon>unclassified sequences</taxon>
        <taxon>metagenomes</taxon>
        <taxon>ecological metagenomes</taxon>
    </lineage>
</organism>
<proteinExistence type="predicted"/>
<dbReference type="AlphaFoldDB" id="A0A645DB68"/>
<accession>A0A645DB68</accession>
<dbReference type="EMBL" id="VSSQ01034390">
    <property type="protein sequence ID" value="MPM86318.1"/>
    <property type="molecule type" value="Genomic_DNA"/>
</dbReference>
<reference evidence="1" key="1">
    <citation type="submission" date="2019-08" db="EMBL/GenBank/DDBJ databases">
        <authorList>
            <person name="Kucharzyk K."/>
            <person name="Murdoch R.W."/>
            <person name="Higgins S."/>
            <person name="Loffler F."/>
        </authorList>
    </citation>
    <scope>NUCLEOTIDE SEQUENCE</scope>
</reference>
<name>A0A645DB68_9ZZZZ</name>